<gene>
    <name evidence="11" type="primary">gmk</name>
    <name evidence="13" type="ORF">DD236_05910</name>
</gene>
<dbReference type="Gene3D" id="3.30.63.10">
    <property type="entry name" value="Guanylate Kinase phosphate binding domain"/>
    <property type="match status" value="1"/>
</dbReference>
<evidence type="ECO:0000256" key="5">
    <source>
        <dbReference type="ARBA" id="ARBA00022679"/>
    </source>
</evidence>
<dbReference type="PANTHER" id="PTHR23117:SF13">
    <property type="entry name" value="GUANYLATE KINASE"/>
    <property type="match status" value="1"/>
</dbReference>
<dbReference type="PROSITE" id="PS50052">
    <property type="entry name" value="GUANYLATE_KINASE_2"/>
    <property type="match status" value="1"/>
</dbReference>
<comment type="similarity">
    <text evidence="2 11">Belongs to the guanylate kinase family.</text>
</comment>
<evidence type="ECO:0000256" key="10">
    <source>
        <dbReference type="ARBA" id="ARBA00048594"/>
    </source>
</evidence>
<keyword evidence="11" id="KW-0963">Cytoplasm</keyword>
<sequence>MVQSHRVFLLAGPSGVGKGTVLAELRARDPECWISVSATTRPPRPGEIDGVHYHFVTDAQFDELVAGGQMLEWAIVHGKHRYGTPREPVEQAVRDGHIAILELDLDGARQIRKSMPEVFQVFLKPPSWEELVHRLRGRGTESEEQIARRIQTARVEMAAESEFDATVVNNSVSGATDELLHIMGIDQ</sequence>
<evidence type="ECO:0000256" key="6">
    <source>
        <dbReference type="ARBA" id="ARBA00022741"/>
    </source>
</evidence>
<dbReference type="CDD" id="cd00071">
    <property type="entry name" value="GMPK"/>
    <property type="match status" value="1"/>
</dbReference>
<feature type="domain" description="Guanylate kinase-like" evidence="12">
    <location>
        <begin position="5"/>
        <end position="184"/>
    </location>
</feature>
<dbReference type="GO" id="GO:0005829">
    <property type="term" value="C:cytosol"/>
    <property type="evidence" value="ECO:0007669"/>
    <property type="project" value="TreeGrafter"/>
</dbReference>
<comment type="subcellular location">
    <subcellularLocation>
        <location evidence="11">Cytoplasm</location>
    </subcellularLocation>
</comment>
<dbReference type="EC" id="2.7.4.8" evidence="3 11"/>
<reference evidence="14" key="1">
    <citation type="submission" date="2018-05" db="EMBL/GenBank/DDBJ databases">
        <authorList>
            <person name="Li Y."/>
        </authorList>
    </citation>
    <scope>NUCLEOTIDE SEQUENCE [LARGE SCALE GENOMIC DNA]</scope>
    <source>
        <strain evidence="14">sk1b4</strain>
    </source>
</reference>
<dbReference type="GO" id="GO:0005524">
    <property type="term" value="F:ATP binding"/>
    <property type="evidence" value="ECO:0007669"/>
    <property type="project" value="UniProtKB-UniRule"/>
</dbReference>
<dbReference type="HAMAP" id="MF_00328">
    <property type="entry name" value="Guanylate_kinase"/>
    <property type="match status" value="1"/>
</dbReference>
<dbReference type="Gene3D" id="3.40.50.300">
    <property type="entry name" value="P-loop containing nucleotide triphosphate hydrolases"/>
    <property type="match status" value="1"/>
</dbReference>
<keyword evidence="7 11" id="KW-0418">Kinase</keyword>
<dbReference type="FunFam" id="3.30.63.10:FF:000002">
    <property type="entry name" value="Guanylate kinase 1"/>
    <property type="match status" value="1"/>
</dbReference>
<evidence type="ECO:0000256" key="11">
    <source>
        <dbReference type="HAMAP-Rule" id="MF_00328"/>
    </source>
</evidence>
<dbReference type="RefSeq" id="WP_109093467.1">
    <property type="nucleotide sequence ID" value="NZ_CAMELQ010000019.1"/>
</dbReference>
<accession>A0A2V1KAI8</accession>
<evidence type="ECO:0000256" key="4">
    <source>
        <dbReference type="ARBA" id="ARBA00016296"/>
    </source>
</evidence>
<dbReference type="PROSITE" id="PS00856">
    <property type="entry name" value="GUANYLATE_KINASE_1"/>
    <property type="match status" value="1"/>
</dbReference>
<dbReference type="OrthoDB" id="9808150at2"/>
<comment type="caution">
    <text evidence="13">The sequence shown here is derived from an EMBL/GenBank/DDBJ whole genome shotgun (WGS) entry which is preliminary data.</text>
</comment>
<keyword evidence="14" id="KW-1185">Reference proteome</keyword>
<evidence type="ECO:0000256" key="8">
    <source>
        <dbReference type="ARBA" id="ARBA00022840"/>
    </source>
</evidence>
<name>A0A2V1KAI8_9ACTO</name>
<evidence type="ECO:0000259" key="12">
    <source>
        <dbReference type="PROSITE" id="PS50052"/>
    </source>
</evidence>
<dbReference type="NCBIfam" id="TIGR03263">
    <property type="entry name" value="guanyl_kin"/>
    <property type="match status" value="1"/>
</dbReference>
<comment type="function">
    <text evidence="1 11">Essential for recycling GMP and indirectly, cGMP.</text>
</comment>
<dbReference type="PANTHER" id="PTHR23117">
    <property type="entry name" value="GUANYLATE KINASE-RELATED"/>
    <property type="match status" value="1"/>
</dbReference>
<evidence type="ECO:0000256" key="1">
    <source>
        <dbReference type="ARBA" id="ARBA00003531"/>
    </source>
</evidence>
<evidence type="ECO:0000313" key="13">
    <source>
        <dbReference type="EMBL" id="PWF26395.1"/>
    </source>
</evidence>
<evidence type="ECO:0000256" key="2">
    <source>
        <dbReference type="ARBA" id="ARBA00005790"/>
    </source>
</evidence>
<dbReference type="InterPro" id="IPR027417">
    <property type="entry name" value="P-loop_NTPase"/>
</dbReference>
<comment type="catalytic activity">
    <reaction evidence="10 11">
        <text>GMP + ATP = GDP + ADP</text>
        <dbReference type="Rhea" id="RHEA:20780"/>
        <dbReference type="ChEBI" id="CHEBI:30616"/>
        <dbReference type="ChEBI" id="CHEBI:58115"/>
        <dbReference type="ChEBI" id="CHEBI:58189"/>
        <dbReference type="ChEBI" id="CHEBI:456216"/>
        <dbReference type="EC" id="2.7.4.8"/>
    </reaction>
</comment>
<keyword evidence="5 11" id="KW-0808">Transferase</keyword>
<evidence type="ECO:0000256" key="3">
    <source>
        <dbReference type="ARBA" id="ARBA00012961"/>
    </source>
</evidence>
<evidence type="ECO:0000256" key="9">
    <source>
        <dbReference type="ARBA" id="ARBA00030128"/>
    </source>
</evidence>
<protein>
    <recommendedName>
        <fullName evidence="4 11">Guanylate kinase</fullName>
        <ecNumber evidence="3 11">2.7.4.8</ecNumber>
    </recommendedName>
    <alternativeName>
        <fullName evidence="9 11">GMP kinase</fullName>
    </alternativeName>
</protein>
<organism evidence="13 14">
    <name type="scientific">Ancrocorticia populi</name>
    <dbReference type="NCBI Taxonomy" id="2175228"/>
    <lineage>
        <taxon>Bacteria</taxon>
        <taxon>Bacillati</taxon>
        <taxon>Actinomycetota</taxon>
        <taxon>Actinomycetes</taxon>
        <taxon>Actinomycetales</taxon>
        <taxon>Actinomycetaceae</taxon>
        <taxon>Ancrocorticia</taxon>
    </lineage>
</organism>
<dbReference type="GO" id="GO:0004385">
    <property type="term" value="F:GMP kinase activity"/>
    <property type="evidence" value="ECO:0007669"/>
    <property type="project" value="UniProtKB-UniRule"/>
</dbReference>
<dbReference type="Pfam" id="PF00625">
    <property type="entry name" value="Guanylate_kin"/>
    <property type="match status" value="1"/>
</dbReference>
<dbReference type="SUPFAM" id="SSF52540">
    <property type="entry name" value="P-loop containing nucleoside triphosphate hydrolases"/>
    <property type="match status" value="1"/>
</dbReference>
<evidence type="ECO:0000313" key="14">
    <source>
        <dbReference type="Proteomes" id="UP000245283"/>
    </source>
</evidence>
<dbReference type="EMBL" id="QETB01000003">
    <property type="protein sequence ID" value="PWF26395.1"/>
    <property type="molecule type" value="Genomic_DNA"/>
</dbReference>
<proteinExistence type="inferred from homology"/>
<dbReference type="InterPro" id="IPR017665">
    <property type="entry name" value="Guanylate_kinase"/>
</dbReference>
<dbReference type="AlphaFoldDB" id="A0A2V1KAI8"/>
<evidence type="ECO:0000256" key="7">
    <source>
        <dbReference type="ARBA" id="ARBA00022777"/>
    </source>
</evidence>
<dbReference type="SMART" id="SM00072">
    <property type="entry name" value="GuKc"/>
    <property type="match status" value="1"/>
</dbReference>
<dbReference type="InterPro" id="IPR008144">
    <property type="entry name" value="Guanylate_kin-like_dom"/>
</dbReference>
<keyword evidence="6 11" id="KW-0547">Nucleotide-binding</keyword>
<dbReference type="InterPro" id="IPR020590">
    <property type="entry name" value="Guanylate_kinase_CS"/>
</dbReference>
<feature type="binding site" evidence="11">
    <location>
        <begin position="12"/>
        <end position="19"/>
    </location>
    <ligand>
        <name>ATP</name>
        <dbReference type="ChEBI" id="CHEBI:30616"/>
    </ligand>
</feature>
<dbReference type="InterPro" id="IPR008145">
    <property type="entry name" value="GK/Ca_channel_bsu"/>
</dbReference>
<dbReference type="Proteomes" id="UP000245283">
    <property type="component" value="Unassembled WGS sequence"/>
</dbReference>
<keyword evidence="8 11" id="KW-0067">ATP-binding</keyword>